<dbReference type="AlphaFoldDB" id="A0A0D7ALY9"/>
<evidence type="ECO:0000313" key="3">
    <source>
        <dbReference type="Proteomes" id="UP000054144"/>
    </source>
</evidence>
<dbReference type="EMBL" id="KN881648">
    <property type="protein sequence ID" value="KIY51793.1"/>
    <property type="molecule type" value="Genomic_DNA"/>
</dbReference>
<protein>
    <submittedName>
        <fullName evidence="2">Uncharacterized protein</fullName>
    </submittedName>
</protein>
<feature type="non-terminal residue" evidence="2">
    <location>
        <position position="1"/>
    </location>
</feature>
<feature type="non-terminal residue" evidence="2">
    <location>
        <position position="141"/>
    </location>
</feature>
<dbReference type="Proteomes" id="UP000054144">
    <property type="component" value="Unassembled WGS sequence"/>
</dbReference>
<sequence length="141" mass="16155">IFFFFTERQAKKASARSAAFQGLKNNIYANARKSAQELVRECTAAFEDVRATIDDLRRQEVSFEQQVENLRGMYTSADERAQRIQAIYPQVFEDLFARRSKMVNAASALVQENPQHHKEALDTFLVTAHDQVAKSQAERKV</sequence>
<name>A0A0D7ALY9_9AGAR</name>
<gene>
    <name evidence="2" type="ORF">FISHEDRAFT_18797</name>
</gene>
<reference evidence="2 3" key="1">
    <citation type="journal article" date="2015" name="Fungal Genet. Biol.">
        <title>Evolution of novel wood decay mechanisms in Agaricales revealed by the genome sequences of Fistulina hepatica and Cylindrobasidium torrendii.</title>
        <authorList>
            <person name="Floudas D."/>
            <person name="Held B.W."/>
            <person name="Riley R."/>
            <person name="Nagy L.G."/>
            <person name="Koehler G."/>
            <person name="Ransdell A.S."/>
            <person name="Younus H."/>
            <person name="Chow J."/>
            <person name="Chiniquy J."/>
            <person name="Lipzen A."/>
            <person name="Tritt A."/>
            <person name="Sun H."/>
            <person name="Haridas S."/>
            <person name="LaButti K."/>
            <person name="Ohm R.A."/>
            <person name="Kues U."/>
            <person name="Blanchette R.A."/>
            <person name="Grigoriev I.V."/>
            <person name="Minto R.E."/>
            <person name="Hibbett D.S."/>
        </authorList>
    </citation>
    <scope>NUCLEOTIDE SEQUENCE [LARGE SCALE GENOMIC DNA]</scope>
    <source>
        <strain evidence="2 3">ATCC 64428</strain>
    </source>
</reference>
<accession>A0A0D7ALY9</accession>
<evidence type="ECO:0000256" key="1">
    <source>
        <dbReference type="SAM" id="Coils"/>
    </source>
</evidence>
<organism evidence="2 3">
    <name type="scientific">Fistulina hepatica ATCC 64428</name>
    <dbReference type="NCBI Taxonomy" id="1128425"/>
    <lineage>
        <taxon>Eukaryota</taxon>
        <taxon>Fungi</taxon>
        <taxon>Dikarya</taxon>
        <taxon>Basidiomycota</taxon>
        <taxon>Agaricomycotina</taxon>
        <taxon>Agaricomycetes</taxon>
        <taxon>Agaricomycetidae</taxon>
        <taxon>Agaricales</taxon>
        <taxon>Fistulinaceae</taxon>
        <taxon>Fistulina</taxon>
    </lineage>
</organism>
<keyword evidence="1" id="KW-0175">Coiled coil</keyword>
<proteinExistence type="predicted"/>
<evidence type="ECO:0000313" key="2">
    <source>
        <dbReference type="EMBL" id="KIY51793.1"/>
    </source>
</evidence>
<dbReference type="OrthoDB" id="3264586at2759"/>
<keyword evidence="3" id="KW-1185">Reference proteome</keyword>
<feature type="coiled-coil region" evidence="1">
    <location>
        <begin position="39"/>
        <end position="73"/>
    </location>
</feature>